<dbReference type="EMBL" id="MFEN01000039">
    <property type="protein sequence ID" value="OGE83622.1"/>
    <property type="molecule type" value="Genomic_DNA"/>
</dbReference>
<proteinExistence type="predicted"/>
<dbReference type="InterPro" id="IPR001328">
    <property type="entry name" value="Pept_tRNA_hydro"/>
</dbReference>
<dbReference type="GO" id="GO:0004045">
    <property type="term" value="F:peptidyl-tRNA hydrolase activity"/>
    <property type="evidence" value="ECO:0007669"/>
    <property type="project" value="InterPro"/>
</dbReference>
<accession>A0A1F5P167</accession>
<gene>
    <name evidence="4" type="ORF">A2846_01130</name>
</gene>
<keyword evidence="2" id="KW-0378">Hydrolase</keyword>
<evidence type="ECO:0000256" key="3">
    <source>
        <dbReference type="ARBA" id="ARBA00022884"/>
    </source>
</evidence>
<dbReference type="CDD" id="cd00462">
    <property type="entry name" value="PTH"/>
    <property type="match status" value="1"/>
</dbReference>
<dbReference type="SUPFAM" id="SSF53178">
    <property type="entry name" value="Peptidyl-tRNA hydrolase-like"/>
    <property type="match status" value="1"/>
</dbReference>
<dbReference type="PANTHER" id="PTHR17224:SF1">
    <property type="entry name" value="PEPTIDYL-TRNA HYDROLASE"/>
    <property type="match status" value="1"/>
</dbReference>
<evidence type="ECO:0000256" key="2">
    <source>
        <dbReference type="ARBA" id="ARBA00022801"/>
    </source>
</evidence>
<keyword evidence="3" id="KW-0694">RNA-binding</keyword>
<dbReference type="Gene3D" id="3.40.50.1470">
    <property type="entry name" value="Peptidyl-tRNA hydrolase"/>
    <property type="match status" value="1"/>
</dbReference>
<name>A0A1F5P167_9BACT</name>
<dbReference type="NCBIfam" id="TIGR00447">
    <property type="entry name" value="pth"/>
    <property type="match status" value="1"/>
</dbReference>
<evidence type="ECO:0000256" key="1">
    <source>
        <dbReference type="ARBA" id="ARBA00022555"/>
    </source>
</evidence>
<organism evidence="4 5">
    <name type="scientific">Candidatus Doudnabacteria bacterium RIFCSPHIGHO2_01_FULL_49_9</name>
    <dbReference type="NCBI Taxonomy" id="1817827"/>
    <lineage>
        <taxon>Bacteria</taxon>
        <taxon>Candidatus Doudnaibacteriota</taxon>
    </lineage>
</organism>
<dbReference type="Pfam" id="PF01195">
    <property type="entry name" value="Pept_tRNA_hydro"/>
    <property type="match status" value="1"/>
</dbReference>
<dbReference type="GO" id="GO:0000049">
    <property type="term" value="F:tRNA binding"/>
    <property type="evidence" value="ECO:0007669"/>
    <property type="project" value="UniProtKB-KW"/>
</dbReference>
<evidence type="ECO:0000313" key="4">
    <source>
        <dbReference type="EMBL" id="OGE83622.1"/>
    </source>
</evidence>
<protein>
    <recommendedName>
        <fullName evidence="6">Peptidyl-tRNA hydrolase</fullName>
    </recommendedName>
</protein>
<comment type="caution">
    <text evidence="4">The sequence shown here is derived from an EMBL/GenBank/DDBJ whole genome shotgun (WGS) entry which is preliminary data.</text>
</comment>
<evidence type="ECO:0008006" key="6">
    <source>
        <dbReference type="Google" id="ProtNLM"/>
    </source>
</evidence>
<reference evidence="4 5" key="1">
    <citation type="journal article" date="2016" name="Nat. Commun.">
        <title>Thousands of microbial genomes shed light on interconnected biogeochemical processes in an aquifer system.</title>
        <authorList>
            <person name="Anantharaman K."/>
            <person name="Brown C.T."/>
            <person name="Hug L.A."/>
            <person name="Sharon I."/>
            <person name="Castelle C.J."/>
            <person name="Probst A.J."/>
            <person name="Thomas B.C."/>
            <person name="Singh A."/>
            <person name="Wilkins M.J."/>
            <person name="Karaoz U."/>
            <person name="Brodie E.L."/>
            <person name="Williams K.H."/>
            <person name="Hubbard S.S."/>
            <person name="Banfield J.F."/>
        </authorList>
    </citation>
    <scope>NUCLEOTIDE SEQUENCE [LARGE SCALE GENOMIC DNA]</scope>
</reference>
<evidence type="ECO:0000313" key="5">
    <source>
        <dbReference type="Proteomes" id="UP000176339"/>
    </source>
</evidence>
<dbReference type="PANTHER" id="PTHR17224">
    <property type="entry name" value="PEPTIDYL-TRNA HYDROLASE"/>
    <property type="match status" value="1"/>
</dbReference>
<dbReference type="InterPro" id="IPR036416">
    <property type="entry name" value="Pept_tRNA_hydro_sf"/>
</dbReference>
<sequence>MNPKLIIGIGNPDSEYAETHHNAGKLFVSWLAEQTAGKREGWKKEKLFDYLKTAKQPVLAKSKTFMNESGPAVKAAMKKFGLKADEVAVAQDESDIEFGKFKISFDRSSAGHKGIDSIISSLRTQKFYRIRIGIRGKKGKALDFVLSKISKADMIKLYEVFAEIAKRLENQAKSRIRA</sequence>
<dbReference type="AlphaFoldDB" id="A0A1F5P167"/>
<keyword evidence="1" id="KW-0820">tRNA-binding</keyword>
<dbReference type="Proteomes" id="UP000176339">
    <property type="component" value="Unassembled WGS sequence"/>
</dbReference>